<keyword evidence="2" id="KW-0479">Metal-binding</keyword>
<reference evidence="6 7" key="1">
    <citation type="submission" date="2013-04" db="EMBL/GenBank/DDBJ databases">
        <title>The Genome Sequence of Parabacteroides gordonii DSM 23371.</title>
        <authorList>
            <consortium name="The Broad Institute Genomics Platform"/>
            <person name="Earl A."/>
            <person name="Ward D."/>
            <person name="Feldgarden M."/>
            <person name="Gevers D."/>
            <person name="Martens E."/>
            <person name="Sakamoto M."/>
            <person name="Benno Y."/>
            <person name="Suzuki N."/>
            <person name="Matsunaga N."/>
            <person name="Koshihara K."/>
            <person name="Seki M."/>
            <person name="Komiya H."/>
            <person name="Walker B."/>
            <person name="Young S."/>
            <person name="Zeng Q."/>
            <person name="Gargeya S."/>
            <person name="Fitzgerald M."/>
            <person name="Haas B."/>
            <person name="Abouelleil A."/>
            <person name="Allen A.W."/>
            <person name="Alvarado L."/>
            <person name="Arachchi H.M."/>
            <person name="Berlin A.M."/>
            <person name="Chapman S.B."/>
            <person name="Gainer-Dewar J."/>
            <person name="Goldberg J."/>
            <person name="Griggs A."/>
            <person name="Gujja S."/>
            <person name="Hansen M."/>
            <person name="Howarth C."/>
            <person name="Imamovic A."/>
            <person name="Ireland A."/>
            <person name="Larimer J."/>
            <person name="McCowan C."/>
            <person name="Murphy C."/>
            <person name="Pearson M."/>
            <person name="Poon T.W."/>
            <person name="Priest M."/>
            <person name="Roberts A."/>
            <person name="Saif S."/>
            <person name="Shea T."/>
            <person name="Sisk P."/>
            <person name="Sykes S."/>
            <person name="Wortman J."/>
            <person name="Nusbaum C."/>
            <person name="Birren B."/>
        </authorList>
    </citation>
    <scope>NUCLEOTIDE SEQUENCE [LARGE SCALE GENOMIC DNA]</scope>
    <source>
        <strain evidence="6 7">MS-1</strain>
    </source>
</reference>
<evidence type="ECO:0000256" key="1">
    <source>
        <dbReference type="ARBA" id="ARBA00022485"/>
    </source>
</evidence>
<keyword evidence="4" id="KW-0408">Iron</keyword>
<keyword evidence="1" id="KW-0004">4Fe-4S</keyword>
<name>A0A0F5IKE7_9BACT</name>
<dbReference type="InterPro" id="IPR039650">
    <property type="entry name" value="HdrA-like"/>
</dbReference>
<sequence length="492" mass="53548">MKQIIEKERETKVIATPDVLVVGSGPAGIGAAIASARMGADTLLVEKYGFVGGNMTVAMVNPMFTFHDINGRQVINGIAGEFAARMVKEGVSAGHVTDMTFDNASMTPFDPEGCKVLLFKMLEEAGVRILLHTLVVDTQVEEGSANAVIIESKSGRQAICPRYIIDCSADADVAVSAGAGYVAGRKEDGAMQPVTLYFRIGGVNNVELRQWMKDNRNLLKDDPTDEEIDSQKAIAFLGLNEIVKMAVDTGELDDEVAPRILMYELPYGQFSVNTTRLQNIDGTDTEDLTRAEVVLRKQVIQVFHFLKKHIGGFNNSFIIDSGIQVGIRETRHIEGDYTLSETDILNGSTFCDGIACGTFAIDIHPPHGKQQIFTGSGKVVYEIPYRCLLPIGLDNLLVAGRCISVTHTAFGSIRVMATCMAMGQGAGTAAALVAKRNITTREIDTAELRRELVSQKQFLLNENQENIVDKGLILNRVNSDGKNAGHYNPFQK</sequence>
<dbReference type="STRING" id="1203610.HMPREF1536_05261"/>
<accession>A0A0F5IKE7</accession>
<comment type="caution">
    <text evidence="6">The sequence shown here is derived from an EMBL/GenBank/DDBJ whole genome shotgun (WGS) entry which is preliminary data.</text>
</comment>
<evidence type="ECO:0000313" key="6">
    <source>
        <dbReference type="EMBL" id="KKB46029.1"/>
    </source>
</evidence>
<dbReference type="GO" id="GO:0016491">
    <property type="term" value="F:oxidoreductase activity"/>
    <property type="evidence" value="ECO:0007669"/>
    <property type="project" value="UniProtKB-KW"/>
</dbReference>
<protein>
    <recommendedName>
        <fullName evidence="8">FAD-dependent oxidoreductase</fullName>
    </recommendedName>
</protein>
<keyword evidence="3" id="KW-0560">Oxidoreductase</keyword>
<dbReference type="AlphaFoldDB" id="A0A0F5IKE7"/>
<dbReference type="Proteomes" id="UP000033035">
    <property type="component" value="Unassembled WGS sequence"/>
</dbReference>
<evidence type="ECO:0000313" key="7">
    <source>
        <dbReference type="Proteomes" id="UP000033035"/>
    </source>
</evidence>
<dbReference type="SUPFAM" id="SSF51905">
    <property type="entry name" value="FAD/NAD(P)-binding domain"/>
    <property type="match status" value="1"/>
</dbReference>
<dbReference type="Gene3D" id="3.50.50.60">
    <property type="entry name" value="FAD/NAD(P)-binding domain"/>
    <property type="match status" value="1"/>
</dbReference>
<dbReference type="PANTHER" id="PTHR43498:SF1">
    <property type="entry name" value="COB--COM HETERODISULFIDE REDUCTASE IRON-SULFUR SUBUNIT A"/>
    <property type="match status" value="1"/>
</dbReference>
<dbReference type="HOGENOM" id="CLU_045820_0_0_10"/>
<organism evidence="6 7">
    <name type="scientific">Parabacteroides gordonii MS-1 = DSM 23371</name>
    <dbReference type="NCBI Taxonomy" id="1203610"/>
    <lineage>
        <taxon>Bacteria</taxon>
        <taxon>Pseudomonadati</taxon>
        <taxon>Bacteroidota</taxon>
        <taxon>Bacteroidia</taxon>
        <taxon>Bacteroidales</taxon>
        <taxon>Tannerellaceae</taxon>
        <taxon>Parabacteroides</taxon>
    </lineage>
</organism>
<dbReference type="InterPro" id="IPR036188">
    <property type="entry name" value="FAD/NAD-bd_sf"/>
</dbReference>
<gene>
    <name evidence="6" type="ORF">HMPREF1536_05261</name>
</gene>
<keyword evidence="7" id="KW-1185">Reference proteome</keyword>
<dbReference type="EMBL" id="AQHW01000030">
    <property type="protein sequence ID" value="KKB46029.1"/>
    <property type="molecule type" value="Genomic_DNA"/>
</dbReference>
<dbReference type="GO" id="GO:0051539">
    <property type="term" value="F:4 iron, 4 sulfur cluster binding"/>
    <property type="evidence" value="ECO:0007669"/>
    <property type="project" value="UniProtKB-KW"/>
</dbReference>
<evidence type="ECO:0000256" key="4">
    <source>
        <dbReference type="ARBA" id="ARBA00023004"/>
    </source>
</evidence>
<dbReference type="Pfam" id="PF12831">
    <property type="entry name" value="FAD_oxidored"/>
    <property type="match status" value="1"/>
</dbReference>
<keyword evidence="5" id="KW-0411">Iron-sulfur</keyword>
<proteinExistence type="predicted"/>
<dbReference type="GO" id="GO:0046872">
    <property type="term" value="F:metal ion binding"/>
    <property type="evidence" value="ECO:0007669"/>
    <property type="project" value="UniProtKB-KW"/>
</dbReference>
<evidence type="ECO:0008006" key="8">
    <source>
        <dbReference type="Google" id="ProtNLM"/>
    </source>
</evidence>
<dbReference type="PATRIC" id="fig|1203610.3.peg.5376"/>
<dbReference type="PANTHER" id="PTHR43498">
    <property type="entry name" value="FERREDOXIN:COB-COM HETERODISULFIDE REDUCTASE SUBUNIT A"/>
    <property type="match status" value="1"/>
</dbReference>
<evidence type="ECO:0000256" key="2">
    <source>
        <dbReference type="ARBA" id="ARBA00022723"/>
    </source>
</evidence>
<evidence type="ECO:0000256" key="3">
    <source>
        <dbReference type="ARBA" id="ARBA00023002"/>
    </source>
</evidence>
<evidence type="ECO:0000256" key="5">
    <source>
        <dbReference type="ARBA" id="ARBA00023014"/>
    </source>
</evidence>
<dbReference type="RefSeq" id="WP_046148680.1">
    <property type="nucleotide sequence ID" value="NZ_AUAE01000014.1"/>
</dbReference>